<dbReference type="EC" id="3.1.3.3" evidence="1"/>
<name>A0A1W1BFN9_9ZZZZ</name>
<protein>
    <submittedName>
        <fullName evidence="1">Phosphoserine phosphatase</fullName>
        <ecNumber evidence="1">3.1.3.3</ecNumber>
    </submittedName>
</protein>
<dbReference type="InterPro" id="IPR050582">
    <property type="entry name" value="HAD-like_SerB"/>
</dbReference>
<gene>
    <name evidence="1" type="ORF">MNB_SV-6-1201</name>
</gene>
<dbReference type="SUPFAM" id="SSF56784">
    <property type="entry name" value="HAD-like"/>
    <property type="match status" value="1"/>
</dbReference>
<dbReference type="InterPro" id="IPR036412">
    <property type="entry name" value="HAD-like_sf"/>
</dbReference>
<dbReference type="GO" id="GO:0006564">
    <property type="term" value="P:L-serine biosynthetic process"/>
    <property type="evidence" value="ECO:0007669"/>
    <property type="project" value="TreeGrafter"/>
</dbReference>
<dbReference type="EMBL" id="FPHC01000025">
    <property type="protein sequence ID" value="SFV52295.1"/>
    <property type="molecule type" value="Genomic_DNA"/>
</dbReference>
<dbReference type="Gene3D" id="3.40.50.1000">
    <property type="entry name" value="HAD superfamily/HAD-like"/>
    <property type="match status" value="1"/>
</dbReference>
<dbReference type="AlphaFoldDB" id="A0A1W1BFN9"/>
<dbReference type="PANTHER" id="PTHR43344:SF14">
    <property type="entry name" value="HAD-IB FAMILY HYDROLASE"/>
    <property type="match status" value="1"/>
</dbReference>
<dbReference type="NCBIfam" id="TIGR01490">
    <property type="entry name" value="HAD-SF-IB-hyp1"/>
    <property type="match status" value="1"/>
</dbReference>
<dbReference type="Pfam" id="PF12710">
    <property type="entry name" value="HAD"/>
    <property type="match status" value="1"/>
</dbReference>
<dbReference type="InterPro" id="IPR006385">
    <property type="entry name" value="HAD_hydro_SerB1"/>
</dbReference>
<reference evidence="1" key="1">
    <citation type="submission" date="2016-10" db="EMBL/GenBank/DDBJ databases">
        <authorList>
            <person name="de Groot N.N."/>
        </authorList>
    </citation>
    <scope>NUCLEOTIDE SEQUENCE</scope>
</reference>
<organism evidence="1">
    <name type="scientific">hydrothermal vent metagenome</name>
    <dbReference type="NCBI Taxonomy" id="652676"/>
    <lineage>
        <taxon>unclassified sequences</taxon>
        <taxon>metagenomes</taxon>
        <taxon>ecological metagenomes</taxon>
    </lineage>
</organism>
<dbReference type="Gene3D" id="1.20.1440.100">
    <property type="entry name" value="SG protein - dephosphorylation function"/>
    <property type="match status" value="1"/>
</dbReference>
<dbReference type="PANTHER" id="PTHR43344">
    <property type="entry name" value="PHOSPHOSERINE PHOSPHATASE"/>
    <property type="match status" value="1"/>
</dbReference>
<keyword evidence="1" id="KW-0378">Hydrolase</keyword>
<dbReference type="NCBIfam" id="TIGR01488">
    <property type="entry name" value="HAD-SF-IB"/>
    <property type="match status" value="1"/>
</dbReference>
<dbReference type="InterPro" id="IPR023214">
    <property type="entry name" value="HAD_sf"/>
</dbReference>
<proteinExistence type="predicted"/>
<dbReference type="GO" id="GO:0005737">
    <property type="term" value="C:cytoplasm"/>
    <property type="evidence" value="ECO:0007669"/>
    <property type="project" value="TreeGrafter"/>
</dbReference>
<dbReference type="GO" id="GO:0036424">
    <property type="term" value="F:L-phosphoserine phosphatase activity"/>
    <property type="evidence" value="ECO:0007669"/>
    <property type="project" value="TreeGrafter"/>
</dbReference>
<dbReference type="GO" id="GO:0000287">
    <property type="term" value="F:magnesium ion binding"/>
    <property type="evidence" value="ECO:0007669"/>
    <property type="project" value="TreeGrafter"/>
</dbReference>
<sequence>MRLALFDFDGTITTKDTLIEFIKYTNGIRGYYIGLILLSPMLIRYYFKLIPNDIAKERMIAYFFRDWSESHFKDRANRYAMSKIDEIVRPEAIEKIEWHKARGDKVVIVSASMECWIKGWSNRYDMELLSTQLEFVGDKFTGRFKTKNCYGIEKVNRIKNRYNLEDFDYIYAYGDSSGDKEMLSLANESHYKPFRGKLD</sequence>
<evidence type="ECO:0000313" key="1">
    <source>
        <dbReference type="EMBL" id="SFV52295.1"/>
    </source>
</evidence>
<accession>A0A1W1BFN9</accession>